<feature type="compositionally biased region" description="Polar residues" evidence="1">
    <location>
        <begin position="372"/>
        <end position="382"/>
    </location>
</feature>
<accession>A0A6A6JVX6</accession>
<feature type="region of interest" description="Disordered" evidence="1">
    <location>
        <begin position="1"/>
        <end position="180"/>
    </location>
</feature>
<name>A0A6A6JVX6_WESOR</name>
<evidence type="ECO:0000313" key="3">
    <source>
        <dbReference type="Proteomes" id="UP000800097"/>
    </source>
</evidence>
<dbReference type="Proteomes" id="UP000800097">
    <property type="component" value="Unassembled WGS sequence"/>
</dbReference>
<feature type="compositionally biased region" description="Basic residues" evidence="1">
    <location>
        <begin position="88"/>
        <end position="100"/>
    </location>
</feature>
<sequence length="421" mass="46900">MQRTPSPPRRLHTPPAPLHGPAHDSYEPYSPRRSARLSAQRSLQSSFPTRSRSSRSARETTPTGPKSSKGARVSLQGLSPPSSPTSPVKHRSPRSSRRAHFVNESEDSDHHAAAPTPAPRLLSVPDSRSMLPTPAKTPRKRVIQTEESLSSTARVLFAASNQASSDEAHPTPSRRRKKYDNVFSLESFERAQQREEIPFYVDSRDRVPTGGDDEDNPFLSKNGNSKGKGKAKSTPNRKVDPEADQMEAAADREEGIVYMFRGKKVFRKFQDSPSDEAAGPPTFSDEEVRRQAGSVAHRPITRSSVKPRLLFKEEIKQRESARHQEDDEEAITDIEVPMPTPSGRKSRRISHEEHQDTTPASTTTTVTRSTRQISFDSWSRVKSVTRESRSSREPKKRAAEPLVGASEKRQKSESTPAMSAE</sequence>
<keyword evidence="3" id="KW-1185">Reference proteome</keyword>
<feature type="compositionally biased region" description="Low complexity" evidence="1">
    <location>
        <begin position="357"/>
        <end position="371"/>
    </location>
</feature>
<proteinExistence type="predicted"/>
<dbReference type="AlphaFoldDB" id="A0A6A6JVX6"/>
<feature type="region of interest" description="Disordered" evidence="1">
    <location>
        <begin position="194"/>
        <end position="250"/>
    </location>
</feature>
<organism evidence="2 3">
    <name type="scientific">Westerdykella ornata</name>
    <dbReference type="NCBI Taxonomy" id="318751"/>
    <lineage>
        <taxon>Eukaryota</taxon>
        <taxon>Fungi</taxon>
        <taxon>Dikarya</taxon>
        <taxon>Ascomycota</taxon>
        <taxon>Pezizomycotina</taxon>
        <taxon>Dothideomycetes</taxon>
        <taxon>Pleosporomycetidae</taxon>
        <taxon>Pleosporales</taxon>
        <taxon>Sporormiaceae</taxon>
        <taxon>Westerdykella</taxon>
    </lineage>
</organism>
<feature type="compositionally biased region" description="Basic and acidic residues" evidence="1">
    <location>
        <begin position="384"/>
        <end position="399"/>
    </location>
</feature>
<dbReference type="EMBL" id="ML986485">
    <property type="protein sequence ID" value="KAF2280263.1"/>
    <property type="molecule type" value="Genomic_DNA"/>
</dbReference>
<dbReference type="RefSeq" id="XP_033657801.1">
    <property type="nucleotide sequence ID" value="XM_033796724.1"/>
</dbReference>
<gene>
    <name evidence="2" type="ORF">EI97DRAFT_411385</name>
</gene>
<feature type="region of interest" description="Disordered" evidence="1">
    <location>
        <begin position="316"/>
        <end position="421"/>
    </location>
</feature>
<evidence type="ECO:0000313" key="2">
    <source>
        <dbReference type="EMBL" id="KAF2280263.1"/>
    </source>
</evidence>
<feature type="compositionally biased region" description="Basic and acidic residues" evidence="1">
    <location>
        <begin position="194"/>
        <end position="207"/>
    </location>
</feature>
<dbReference type="OrthoDB" id="5398515at2759"/>
<feature type="region of interest" description="Disordered" evidence="1">
    <location>
        <begin position="269"/>
        <end position="303"/>
    </location>
</feature>
<evidence type="ECO:0000256" key="1">
    <source>
        <dbReference type="SAM" id="MobiDB-lite"/>
    </source>
</evidence>
<feature type="compositionally biased region" description="Low complexity" evidence="1">
    <location>
        <begin position="36"/>
        <end position="51"/>
    </location>
</feature>
<feature type="compositionally biased region" description="Pro residues" evidence="1">
    <location>
        <begin position="1"/>
        <end position="18"/>
    </location>
</feature>
<feature type="compositionally biased region" description="Polar residues" evidence="1">
    <location>
        <begin position="145"/>
        <end position="165"/>
    </location>
</feature>
<feature type="compositionally biased region" description="Basic and acidic residues" evidence="1">
    <location>
        <begin position="316"/>
        <end position="325"/>
    </location>
</feature>
<reference evidence="2" key="1">
    <citation type="journal article" date="2020" name="Stud. Mycol.">
        <title>101 Dothideomycetes genomes: a test case for predicting lifestyles and emergence of pathogens.</title>
        <authorList>
            <person name="Haridas S."/>
            <person name="Albert R."/>
            <person name="Binder M."/>
            <person name="Bloem J."/>
            <person name="Labutti K."/>
            <person name="Salamov A."/>
            <person name="Andreopoulos B."/>
            <person name="Baker S."/>
            <person name="Barry K."/>
            <person name="Bills G."/>
            <person name="Bluhm B."/>
            <person name="Cannon C."/>
            <person name="Castanera R."/>
            <person name="Culley D."/>
            <person name="Daum C."/>
            <person name="Ezra D."/>
            <person name="Gonzalez J."/>
            <person name="Henrissat B."/>
            <person name="Kuo A."/>
            <person name="Liang C."/>
            <person name="Lipzen A."/>
            <person name="Lutzoni F."/>
            <person name="Magnuson J."/>
            <person name="Mondo S."/>
            <person name="Nolan M."/>
            <person name="Ohm R."/>
            <person name="Pangilinan J."/>
            <person name="Park H.-J."/>
            <person name="Ramirez L."/>
            <person name="Alfaro M."/>
            <person name="Sun H."/>
            <person name="Tritt A."/>
            <person name="Yoshinaga Y."/>
            <person name="Zwiers L.-H."/>
            <person name="Turgeon B."/>
            <person name="Goodwin S."/>
            <person name="Spatafora J."/>
            <person name="Crous P."/>
            <person name="Grigoriev I."/>
        </authorList>
    </citation>
    <scope>NUCLEOTIDE SEQUENCE</scope>
    <source>
        <strain evidence="2">CBS 379.55</strain>
    </source>
</reference>
<dbReference type="GeneID" id="54549899"/>
<protein>
    <submittedName>
        <fullName evidence="2">Uncharacterized protein</fullName>
    </submittedName>
</protein>